<proteinExistence type="predicted"/>
<accession>Q1N334</accession>
<dbReference type="PROSITE" id="PS51257">
    <property type="entry name" value="PROKAR_LIPOPROTEIN"/>
    <property type="match status" value="1"/>
</dbReference>
<dbReference type="EMBL" id="AAQH01000005">
    <property type="protein sequence ID" value="EAT12757.1"/>
    <property type="molecule type" value="Genomic_DNA"/>
</dbReference>
<dbReference type="OrthoDB" id="8897581at2"/>
<gene>
    <name evidence="3" type="ORF">RED65_13772</name>
</gene>
<dbReference type="AlphaFoldDB" id="Q1N334"/>
<feature type="transmembrane region" description="Helical" evidence="1">
    <location>
        <begin position="12"/>
        <end position="28"/>
    </location>
</feature>
<keyword evidence="4" id="KW-1185">Reference proteome</keyword>
<reference evidence="3 4" key="1">
    <citation type="submission" date="2006-03" db="EMBL/GenBank/DDBJ databases">
        <authorList>
            <person name="Pinhassi J."/>
            <person name="Pedros-Alio C."/>
            <person name="Ferriera S."/>
            <person name="Johnson J."/>
            <person name="Kravitz S."/>
            <person name="Halpern A."/>
            <person name="Remington K."/>
            <person name="Beeson K."/>
            <person name="Tran B."/>
            <person name="Rogers Y.-H."/>
            <person name="Friedman R."/>
            <person name="Venter J.C."/>
        </authorList>
    </citation>
    <scope>NUCLEOTIDE SEQUENCE [LARGE SCALE GENOMIC DNA]</scope>
    <source>
        <strain evidence="3 4">RED65</strain>
    </source>
</reference>
<dbReference type="InterPro" id="IPR045494">
    <property type="entry name" value="DUF6436"/>
</dbReference>
<feature type="domain" description="DUF6436" evidence="2">
    <location>
        <begin position="45"/>
        <end position="168"/>
    </location>
</feature>
<evidence type="ECO:0000256" key="1">
    <source>
        <dbReference type="SAM" id="Phobius"/>
    </source>
</evidence>
<dbReference type="Proteomes" id="UP000004263">
    <property type="component" value="Unassembled WGS sequence"/>
</dbReference>
<protein>
    <recommendedName>
        <fullName evidence="2">DUF6436 domain-containing protein</fullName>
    </recommendedName>
</protein>
<keyword evidence="1" id="KW-1133">Transmembrane helix</keyword>
<dbReference type="Pfam" id="PF20029">
    <property type="entry name" value="DUF6436"/>
    <property type="match status" value="1"/>
</dbReference>
<comment type="caution">
    <text evidence="3">The sequence shown here is derived from an EMBL/GenBank/DDBJ whole genome shotgun (WGS) entry which is preliminary data.</text>
</comment>
<dbReference type="RefSeq" id="WP_007018546.1">
    <property type="nucleotide sequence ID" value="NZ_CH724117.1"/>
</dbReference>
<keyword evidence="1" id="KW-0472">Membrane</keyword>
<name>Q1N334_9GAMM</name>
<keyword evidence="1" id="KW-0812">Transmembrane</keyword>
<dbReference type="HOGENOM" id="CLU_1407715_0_0_6"/>
<evidence type="ECO:0000313" key="3">
    <source>
        <dbReference type="EMBL" id="EAT12757.1"/>
    </source>
</evidence>
<evidence type="ECO:0000259" key="2">
    <source>
        <dbReference type="Pfam" id="PF20029"/>
    </source>
</evidence>
<organism evidence="3 4">
    <name type="scientific">Bermanella marisrubri</name>
    <dbReference type="NCBI Taxonomy" id="207949"/>
    <lineage>
        <taxon>Bacteria</taxon>
        <taxon>Pseudomonadati</taxon>
        <taxon>Pseudomonadota</taxon>
        <taxon>Gammaproteobacteria</taxon>
        <taxon>Oceanospirillales</taxon>
        <taxon>Oceanospirillaceae</taxon>
        <taxon>Bermanella</taxon>
    </lineage>
</organism>
<evidence type="ECO:0000313" key="4">
    <source>
        <dbReference type="Proteomes" id="UP000004263"/>
    </source>
</evidence>
<sequence>MTRSLTNRQLSFLILLWIAACVLVVWWFEYRHWSTWQQQLALFSDEQIESLKPVVTEPSKITVMHLRSESCPCTVYQDAHIAQLQSTLKETHQLTLSGDQLNDLGLLVATPSVVIWDDQGKLVYFGPYSSGAVCGQGIGFVERTLQEIERGYPPDWLNTKGIGCFCQTSSDY</sequence>
<dbReference type="STRING" id="207949.RED65_13772"/>